<protein>
    <submittedName>
        <fullName evidence="1">Uncharacterized protein</fullName>
    </submittedName>
</protein>
<dbReference type="InterPro" id="IPR036237">
    <property type="entry name" value="Xyl_isomerase-like_sf"/>
</dbReference>
<gene>
    <name evidence="1" type="ORF">GC098_07605</name>
</gene>
<reference evidence="1 2" key="1">
    <citation type="submission" date="2019-10" db="EMBL/GenBank/DDBJ databases">
        <title>Description of Paenibacillus terrestris sp. nov.</title>
        <authorList>
            <person name="Carlier A."/>
            <person name="Qi S."/>
        </authorList>
    </citation>
    <scope>NUCLEOTIDE SEQUENCE [LARGE SCALE GENOMIC DNA]</scope>
    <source>
        <strain evidence="1 2">LMG 31458</strain>
    </source>
</reference>
<dbReference type="Gene3D" id="3.20.20.150">
    <property type="entry name" value="Divalent-metal-dependent TIM barrel enzymes"/>
    <property type="match status" value="1"/>
</dbReference>
<organism evidence="1 2">
    <name type="scientific">Paenibacillus phytorum</name>
    <dbReference type="NCBI Taxonomy" id="2654977"/>
    <lineage>
        <taxon>Bacteria</taxon>
        <taxon>Bacillati</taxon>
        <taxon>Bacillota</taxon>
        <taxon>Bacilli</taxon>
        <taxon>Bacillales</taxon>
        <taxon>Paenibacillaceae</taxon>
        <taxon>Paenibacillus</taxon>
    </lineage>
</organism>
<comment type="caution">
    <text evidence="1">The sequence shown here is derived from an EMBL/GenBank/DDBJ whole genome shotgun (WGS) entry which is preliminary data.</text>
</comment>
<sequence length="114" mass="13212">MEQKFEEIAEAGFKGVSYLLPSLEDMDTWHRLLDRYKLSFSAIAYPAKPQDMIGILQHANQFGRLQYSNSQVSDSFVIDKEAVHLLEGLLKVSEEFIIPHFIETHRWTVTQDLI</sequence>
<dbReference type="SUPFAM" id="SSF51658">
    <property type="entry name" value="Xylose isomerase-like"/>
    <property type="match status" value="1"/>
</dbReference>
<dbReference type="Proteomes" id="UP000616779">
    <property type="component" value="Unassembled WGS sequence"/>
</dbReference>
<evidence type="ECO:0000313" key="2">
    <source>
        <dbReference type="Proteomes" id="UP000616779"/>
    </source>
</evidence>
<keyword evidence="2" id="KW-1185">Reference proteome</keyword>
<dbReference type="EMBL" id="WHOA01000055">
    <property type="protein sequence ID" value="NOU71288.1"/>
    <property type="molecule type" value="Genomic_DNA"/>
</dbReference>
<accession>A0ABX1XTY0</accession>
<proteinExistence type="predicted"/>
<dbReference type="RefSeq" id="WP_171642542.1">
    <property type="nucleotide sequence ID" value="NZ_WHOA01000055.1"/>
</dbReference>
<evidence type="ECO:0000313" key="1">
    <source>
        <dbReference type="EMBL" id="NOU71288.1"/>
    </source>
</evidence>
<name>A0ABX1XTY0_9BACL</name>